<accession>A0ABR9G4X7</accession>
<dbReference type="InterPro" id="IPR002048">
    <property type="entry name" value="EF_hand_dom"/>
</dbReference>
<dbReference type="SUPFAM" id="SSF47473">
    <property type="entry name" value="EF-hand"/>
    <property type="match status" value="1"/>
</dbReference>
<feature type="domain" description="EF-hand" evidence="2">
    <location>
        <begin position="32"/>
        <end position="67"/>
    </location>
</feature>
<keyword evidence="1" id="KW-0732">Signal</keyword>
<dbReference type="Gene3D" id="1.10.238.10">
    <property type="entry name" value="EF-hand"/>
    <property type="match status" value="1"/>
</dbReference>
<feature type="chain" id="PRO_5045873031" evidence="1">
    <location>
        <begin position="24"/>
        <end position="110"/>
    </location>
</feature>
<proteinExistence type="predicted"/>
<organism evidence="3 4">
    <name type="scientific">Dyella acidiphila</name>
    <dbReference type="NCBI Taxonomy" id="2775866"/>
    <lineage>
        <taxon>Bacteria</taxon>
        <taxon>Pseudomonadati</taxon>
        <taxon>Pseudomonadota</taxon>
        <taxon>Gammaproteobacteria</taxon>
        <taxon>Lysobacterales</taxon>
        <taxon>Rhodanobacteraceae</taxon>
        <taxon>Dyella</taxon>
    </lineage>
</organism>
<keyword evidence="4" id="KW-1185">Reference proteome</keyword>
<evidence type="ECO:0000259" key="2">
    <source>
        <dbReference type="PROSITE" id="PS50222"/>
    </source>
</evidence>
<dbReference type="InterPro" id="IPR011992">
    <property type="entry name" value="EF-hand-dom_pair"/>
</dbReference>
<protein>
    <submittedName>
        <fullName evidence="3">EF-hand domain-containing protein</fullName>
    </submittedName>
</protein>
<reference evidence="3 4" key="1">
    <citation type="submission" date="2020-09" db="EMBL/GenBank/DDBJ databases">
        <title>Dyella sp. 7MK23 isolated from forest soil.</title>
        <authorList>
            <person name="Fu J."/>
        </authorList>
    </citation>
    <scope>NUCLEOTIDE SEQUENCE [LARGE SCALE GENOMIC DNA]</scope>
    <source>
        <strain evidence="3 4">7MK23</strain>
    </source>
</reference>
<sequence>MNRCARMLPLLLLTTLLPLAGMAQTGLNETARSVKALDKNFDAADKNHDGLLTRDEAQTGQVPFIANNFDAIDTHHRGAVSKQDVHAYIAAKLTQSQTPASAASAGAIHP</sequence>
<name>A0ABR9G4X7_9GAMM</name>
<comment type="caution">
    <text evidence="3">The sequence shown here is derived from an EMBL/GenBank/DDBJ whole genome shotgun (WGS) entry which is preliminary data.</text>
</comment>
<evidence type="ECO:0000313" key="4">
    <source>
        <dbReference type="Proteomes" id="UP000651010"/>
    </source>
</evidence>
<dbReference type="EMBL" id="JACZZA010000001">
    <property type="protein sequence ID" value="MBE1159091.1"/>
    <property type="molecule type" value="Genomic_DNA"/>
</dbReference>
<gene>
    <name evidence="3" type="ORF">IGX34_01765</name>
</gene>
<feature type="signal peptide" evidence="1">
    <location>
        <begin position="1"/>
        <end position="23"/>
    </location>
</feature>
<dbReference type="RefSeq" id="WP_192553936.1">
    <property type="nucleotide sequence ID" value="NZ_JACZZA010000001.1"/>
</dbReference>
<dbReference type="Proteomes" id="UP000651010">
    <property type="component" value="Unassembled WGS sequence"/>
</dbReference>
<evidence type="ECO:0000313" key="3">
    <source>
        <dbReference type="EMBL" id="MBE1159091.1"/>
    </source>
</evidence>
<evidence type="ECO:0000256" key="1">
    <source>
        <dbReference type="SAM" id="SignalP"/>
    </source>
</evidence>
<dbReference type="PROSITE" id="PS50222">
    <property type="entry name" value="EF_HAND_2"/>
    <property type="match status" value="1"/>
</dbReference>